<name>A0A1I2KH58_9ACTN</name>
<dbReference type="Proteomes" id="UP000199323">
    <property type="component" value="Unassembled WGS sequence"/>
</dbReference>
<proteinExistence type="predicted"/>
<organism evidence="1 2">
    <name type="scientific">Actinacidiphila alni</name>
    <dbReference type="NCBI Taxonomy" id="380248"/>
    <lineage>
        <taxon>Bacteria</taxon>
        <taxon>Bacillati</taxon>
        <taxon>Actinomycetota</taxon>
        <taxon>Actinomycetes</taxon>
        <taxon>Kitasatosporales</taxon>
        <taxon>Streptomycetaceae</taxon>
        <taxon>Actinacidiphila</taxon>
    </lineage>
</organism>
<keyword evidence="2" id="KW-1185">Reference proteome</keyword>
<evidence type="ECO:0000313" key="1">
    <source>
        <dbReference type="EMBL" id="SFF66345.1"/>
    </source>
</evidence>
<dbReference type="NCBIfam" id="NF038157">
    <property type="entry name" value="lanti_ALQxL"/>
    <property type="match status" value="1"/>
</dbReference>
<accession>A0A1I2KH58</accession>
<protein>
    <submittedName>
        <fullName evidence="1">Uncharacterized protein</fullName>
    </submittedName>
</protein>
<dbReference type="STRING" id="380248.SAMN05216251_12392"/>
<dbReference type="EMBL" id="FONG01000023">
    <property type="protein sequence ID" value="SFF66345.1"/>
    <property type="molecule type" value="Genomic_DNA"/>
</dbReference>
<evidence type="ECO:0000313" key="2">
    <source>
        <dbReference type="Proteomes" id="UP000199323"/>
    </source>
</evidence>
<reference evidence="1 2" key="1">
    <citation type="submission" date="2016-10" db="EMBL/GenBank/DDBJ databases">
        <authorList>
            <person name="de Groot N.N."/>
        </authorList>
    </citation>
    <scope>NUCLEOTIDE SEQUENCE [LARGE SCALE GENOMIC DNA]</scope>
    <source>
        <strain evidence="1 2">CGMCC 4.3510</strain>
    </source>
</reference>
<sequence>MELDLEALQVLPADEETSLQECTWTCSGRTCQDTCWVTG</sequence>
<dbReference type="RefSeq" id="WP_218160129.1">
    <property type="nucleotide sequence ID" value="NZ_FONG01000023.1"/>
</dbReference>
<gene>
    <name evidence="1" type="ORF">SAMN05216251_12392</name>
</gene>
<dbReference type="AlphaFoldDB" id="A0A1I2KH58"/>